<feature type="region of interest" description="Disordered" evidence="1">
    <location>
        <begin position="1"/>
        <end position="44"/>
    </location>
</feature>
<dbReference type="STRING" id="1379270.GEMMAAP_06470"/>
<reference evidence="3 4" key="2">
    <citation type="journal article" date="2016" name="Environ. Microbiol. Rep.">
        <title>Metagenomic evidence for the presence of phototrophic Gemmatimonadetes bacteria in diverse environments.</title>
        <authorList>
            <person name="Zeng Y."/>
            <person name="Baumbach J."/>
            <person name="Barbosa E.G."/>
            <person name="Azevedo V."/>
            <person name="Zhang C."/>
            <person name="Koblizek M."/>
        </authorList>
    </citation>
    <scope>NUCLEOTIDE SEQUENCE [LARGE SCALE GENOMIC DNA]</scope>
    <source>
        <strain evidence="3 4">AP64</strain>
    </source>
</reference>
<proteinExistence type="predicted"/>
<evidence type="ECO:0000256" key="1">
    <source>
        <dbReference type="SAM" id="MobiDB-lite"/>
    </source>
</evidence>
<dbReference type="AlphaFoldDB" id="A0A143BJ14"/>
<gene>
    <name evidence="3" type="ORF">GEMMAAP_06470</name>
</gene>
<evidence type="ECO:0000313" key="4">
    <source>
        <dbReference type="Proteomes" id="UP000076404"/>
    </source>
</evidence>
<dbReference type="InterPro" id="IPR001932">
    <property type="entry name" value="PPM-type_phosphatase-like_dom"/>
</dbReference>
<accession>A0A143BJ14</accession>
<dbReference type="SUPFAM" id="SSF81606">
    <property type="entry name" value="PP2C-like"/>
    <property type="match status" value="1"/>
</dbReference>
<reference evidence="3 4" key="1">
    <citation type="journal article" date="2014" name="Proc. Natl. Acad. Sci. U.S.A.">
        <title>Functional type 2 photosynthetic reaction centers found in the rare bacterial phylum Gemmatimonadetes.</title>
        <authorList>
            <person name="Zeng Y."/>
            <person name="Feng F."/>
            <person name="Medova H."/>
            <person name="Dean J."/>
            <person name="Koblizek M."/>
        </authorList>
    </citation>
    <scope>NUCLEOTIDE SEQUENCE [LARGE SCALE GENOMIC DNA]</scope>
    <source>
        <strain evidence="3 4">AP64</strain>
    </source>
</reference>
<dbReference type="EMBL" id="CP011454">
    <property type="protein sequence ID" value="AMW04585.1"/>
    <property type="molecule type" value="Genomic_DNA"/>
</dbReference>
<feature type="compositionally biased region" description="Low complexity" evidence="1">
    <location>
        <begin position="14"/>
        <end position="44"/>
    </location>
</feature>
<keyword evidence="4" id="KW-1185">Reference proteome</keyword>
<dbReference type="Gene3D" id="3.60.40.10">
    <property type="entry name" value="PPM-type phosphatase domain"/>
    <property type="match status" value="1"/>
</dbReference>
<evidence type="ECO:0000313" key="3">
    <source>
        <dbReference type="EMBL" id="AMW04585.1"/>
    </source>
</evidence>
<dbReference type="Proteomes" id="UP000076404">
    <property type="component" value="Chromosome"/>
</dbReference>
<dbReference type="InterPro" id="IPR036457">
    <property type="entry name" value="PPM-type-like_dom_sf"/>
</dbReference>
<organism evidence="3 4">
    <name type="scientific">Gemmatimonas phototrophica</name>
    <dbReference type="NCBI Taxonomy" id="1379270"/>
    <lineage>
        <taxon>Bacteria</taxon>
        <taxon>Pseudomonadati</taxon>
        <taxon>Gemmatimonadota</taxon>
        <taxon>Gemmatimonadia</taxon>
        <taxon>Gemmatimonadales</taxon>
        <taxon>Gemmatimonadaceae</taxon>
        <taxon>Gemmatimonas</taxon>
    </lineage>
</organism>
<protein>
    <recommendedName>
        <fullName evidence="2">PPM-type phosphatase domain-containing protein</fullName>
    </recommendedName>
</protein>
<feature type="domain" description="PPM-type phosphatase" evidence="2">
    <location>
        <begin position="104"/>
        <end position="302"/>
    </location>
</feature>
<sequence length="365" mass="38053">MIHAVNSDLSNLPDADSAAAERGGASGTAETGGPAAPPTAAAEPPRAIWNSVTPTAPWCPDEWRDHLDAVAPGLFTSGSAAAAHEATGVRMSADGWSLLLASRRGRLHAHRGEHREDAGHLVHFAGGWCAAVADGAGSATYSRLGSAIATFTVTHELRDAVQHGRAAREALGPAMRHAAQLVNDRMRDFAARVGIALRDLRTTLLVAAWHQGMLAVMQVGDGAIAIVHTDGALSHPFAAATGDFSGEVAHFLPDDGALDVLQSSLRTQPGDHVTGVLLASDGVEDPWYPFTRHARALVATLANGTTDTTPLPTALTPVFTDSVLQAADPVHALTEWLAFEKRGENDDRTLCMATAAALVTFPPAA</sequence>
<name>A0A143BJ14_9BACT</name>
<evidence type="ECO:0000259" key="2">
    <source>
        <dbReference type="Pfam" id="PF13672"/>
    </source>
</evidence>
<dbReference type="KEGG" id="gph:GEMMAAP_06470"/>
<dbReference type="Pfam" id="PF13672">
    <property type="entry name" value="PP2C_2"/>
    <property type="match status" value="1"/>
</dbReference>
<dbReference type="eggNOG" id="COG0631">
    <property type="taxonomic scope" value="Bacteria"/>
</dbReference>